<dbReference type="GeneID" id="25299916"/>
<accession>A0A0D2GVT1</accession>
<name>A0A0D2GVT1_9EURO</name>
<evidence type="ECO:0000313" key="2">
    <source>
        <dbReference type="EMBL" id="KIW85038.1"/>
    </source>
</evidence>
<keyword evidence="3" id="KW-1185">Reference proteome</keyword>
<feature type="compositionally biased region" description="Low complexity" evidence="1">
    <location>
        <begin position="122"/>
        <end position="133"/>
    </location>
</feature>
<protein>
    <submittedName>
        <fullName evidence="2">Uncharacterized protein</fullName>
    </submittedName>
</protein>
<reference evidence="2 3" key="1">
    <citation type="submission" date="2015-01" db="EMBL/GenBank/DDBJ databases">
        <title>The Genome Sequence of Fonsecaea pedrosoi CBS 271.37.</title>
        <authorList>
            <consortium name="The Broad Institute Genomics Platform"/>
            <person name="Cuomo C."/>
            <person name="de Hoog S."/>
            <person name="Gorbushina A."/>
            <person name="Stielow B."/>
            <person name="Teixiera M."/>
            <person name="Abouelleil A."/>
            <person name="Chapman S.B."/>
            <person name="Priest M."/>
            <person name="Young S.K."/>
            <person name="Wortman J."/>
            <person name="Nusbaum C."/>
            <person name="Birren B."/>
        </authorList>
    </citation>
    <scope>NUCLEOTIDE SEQUENCE [LARGE SCALE GENOMIC DNA]</scope>
    <source>
        <strain evidence="2 3">CBS 271.37</strain>
    </source>
</reference>
<dbReference type="AlphaFoldDB" id="A0A0D2GVT1"/>
<dbReference type="EMBL" id="KN846969">
    <property type="protein sequence ID" value="KIW85038.1"/>
    <property type="molecule type" value="Genomic_DNA"/>
</dbReference>
<dbReference type="VEuPathDB" id="FungiDB:Z517_00426"/>
<dbReference type="RefSeq" id="XP_013288846.1">
    <property type="nucleotide sequence ID" value="XM_013433392.1"/>
</dbReference>
<organism evidence="2 3">
    <name type="scientific">Fonsecaea pedrosoi CBS 271.37</name>
    <dbReference type="NCBI Taxonomy" id="1442368"/>
    <lineage>
        <taxon>Eukaryota</taxon>
        <taxon>Fungi</taxon>
        <taxon>Dikarya</taxon>
        <taxon>Ascomycota</taxon>
        <taxon>Pezizomycotina</taxon>
        <taxon>Eurotiomycetes</taxon>
        <taxon>Chaetothyriomycetidae</taxon>
        <taxon>Chaetothyriales</taxon>
        <taxon>Herpotrichiellaceae</taxon>
        <taxon>Fonsecaea</taxon>
    </lineage>
</organism>
<proteinExistence type="predicted"/>
<evidence type="ECO:0000313" key="3">
    <source>
        <dbReference type="Proteomes" id="UP000053029"/>
    </source>
</evidence>
<feature type="region of interest" description="Disordered" evidence="1">
    <location>
        <begin position="112"/>
        <end position="139"/>
    </location>
</feature>
<gene>
    <name evidence="2" type="ORF">Z517_00426</name>
</gene>
<dbReference type="HOGENOM" id="CLU_1845154_0_0_1"/>
<dbReference type="Proteomes" id="UP000053029">
    <property type="component" value="Unassembled WGS sequence"/>
</dbReference>
<sequence>MNDAYSWLDLSPDVGDGLTQEEPSTIFGTGEQKKDDILVGSNTTPLATFVVHRSLPSQENALSPWRRFAKWCRTHMCRYHHPEDIKPGVIKMEVSETTRVDIVEMPFGCRGQGRGRGRAGRAMHNNAHHQAAQYDTWHG</sequence>
<evidence type="ECO:0000256" key="1">
    <source>
        <dbReference type="SAM" id="MobiDB-lite"/>
    </source>
</evidence>